<comment type="caution">
    <text evidence="2">The sequence shown here is derived from an EMBL/GenBank/DDBJ whole genome shotgun (WGS) entry which is preliminary data.</text>
</comment>
<feature type="compositionally biased region" description="Basic residues" evidence="1">
    <location>
        <begin position="272"/>
        <end position="293"/>
    </location>
</feature>
<name>A0A7J6MWX5_PERCH</name>
<keyword evidence="3" id="KW-1185">Reference proteome</keyword>
<dbReference type="OrthoDB" id="434288at2759"/>
<feature type="region of interest" description="Disordered" evidence="1">
    <location>
        <begin position="153"/>
        <end position="172"/>
    </location>
</feature>
<dbReference type="AlphaFoldDB" id="A0A7J6MWX5"/>
<feature type="region of interest" description="Disordered" evidence="1">
    <location>
        <begin position="63"/>
        <end position="85"/>
    </location>
</feature>
<feature type="region of interest" description="Disordered" evidence="1">
    <location>
        <begin position="192"/>
        <end position="211"/>
    </location>
</feature>
<feature type="compositionally biased region" description="Acidic residues" evidence="1">
    <location>
        <begin position="153"/>
        <end position="162"/>
    </location>
</feature>
<feature type="compositionally biased region" description="Basic and acidic residues" evidence="1">
    <location>
        <begin position="63"/>
        <end position="83"/>
    </location>
</feature>
<dbReference type="EMBL" id="JAAPAO010000038">
    <property type="protein sequence ID" value="KAF4676095.1"/>
    <property type="molecule type" value="Genomic_DNA"/>
</dbReference>
<sequence>MKDGDRIDALAEQVIDVLDQGAESDEDGQVEKRKCLSVLAGNLASSQKDVMTAEVAGAVQKKLEKSAGRQRNEEEETAGKDGDQGYCHDGFFSEVLPLSANLRILNYLDPTEGEYLGYAAICRATCVATNMQLEYIYLLVRIIRFVVFGPSVDDDDSDDEGPSDSTSATSPVAAIPVVRSSSIMVQKPLGKKKSGKAATQRVNKPKQGKAKSVAEKIMHRIGGTRQRVMESQLAAEATQTQAAQGNTDLGLGGGGRVSVVKVDKQLLGSAKAMKRKGGGGQKKKSGGGKQSKK</sequence>
<organism evidence="2 3">
    <name type="scientific">Perkinsus chesapeaki</name>
    <name type="common">Clam parasite</name>
    <name type="synonym">Perkinsus andrewsi</name>
    <dbReference type="NCBI Taxonomy" id="330153"/>
    <lineage>
        <taxon>Eukaryota</taxon>
        <taxon>Sar</taxon>
        <taxon>Alveolata</taxon>
        <taxon>Perkinsozoa</taxon>
        <taxon>Perkinsea</taxon>
        <taxon>Perkinsida</taxon>
        <taxon>Perkinsidae</taxon>
        <taxon>Perkinsus</taxon>
    </lineage>
</organism>
<evidence type="ECO:0000256" key="1">
    <source>
        <dbReference type="SAM" id="MobiDB-lite"/>
    </source>
</evidence>
<evidence type="ECO:0000313" key="2">
    <source>
        <dbReference type="EMBL" id="KAF4676095.1"/>
    </source>
</evidence>
<proteinExistence type="predicted"/>
<reference evidence="2 3" key="1">
    <citation type="submission" date="2020-04" db="EMBL/GenBank/DDBJ databases">
        <title>Perkinsus chesapeaki whole genome sequence.</title>
        <authorList>
            <person name="Bogema D.R."/>
        </authorList>
    </citation>
    <scope>NUCLEOTIDE SEQUENCE [LARGE SCALE GENOMIC DNA]</scope>
    <source>
        <strain evidence="2">ATCC PRA-425</strain>
    </source>
</reference>
<accession>A0A7J6MWX5</accession>
<dbReference type="Proteomes" id="UP000591131">
    <property type="component" value="Unassembled WGS sequence"/>
</dbReference>
<feature type="region of interest" description="Disordered" evidence="1">
    <location>
        <begin position="268"/>
        <end position="293"/>
    </location>
</feature>
<protein>
    <submittedName>
        <fullName evidence="2">Uncharacterized protein</fullName>
    </submittedName>
</protein>
<evidence type="ECO:0000313" key="3">
    <source>
        <dbReference type="Proteomes" id="UP000591131"/>
    </source>
</evidence>
<gene>
    <name evidence="2" type="ORF">FOL47_006703</name>
</gene>